<name>A0ABQ5TD61_9BACI</name>
<organism evidence="3 4">
    <name type="scientific">Oceanobacillus kimchii</name>
    <dbReference type="NCBI Taxonomy" id="746691"/>
    <lineage>
        <taxon>Bacteria</taxon>
        <taxon>Bacillati</taxon>
        <taxon>Bacillota</taxon>
        <taxon>Bacilli</taxon>
        <taxon>Bacillales</taxon>
        <taxon>Bacillaceae</taxon>
        <taxon>Oceanobacillus</taxon>
    </lineage>
</organism>
<dbReference type="Proteomes" id="UP001275436">
    <property type="component" value="Unassembled WGS sequence"/>
</dbReference>
<sequence>MNLNNIAIFCGSSNGANESYVKAANDMGKFLALTNRKLIYGGAKVGCMGELANASLTYHGHVIGVIPQKLVDVEIAHEDINELHTVADMHERKAKMAELADGFIALPGGAGTLEEWFEVFTWLQLGYHKKPCGFLNINGFYDPLISMLENTVKEGFMKKSYLDLIIIDPNPKSLIEKMEAFEMNSISKW</sequence>
<dbReference type="Gene3D" id="3.40.50.450">
    <property type="match status" value="1"/>
</dbReference>
<dbReference type="InterPro" id="IPR005269">
    <property type="entry name" value="LOG"/>
</dbReference>
<gene>
    <name evidence="3" type="ORF">MACH08_03770</name>
</gene>
<dbReference type="PANTHER" id="PTHR31223">
    <property type="entry name" value="LOG FAMILY PROTEIN YJL055W"/>
    <property type="match status" value="1"/>
</dbReference>
<keyword evidence="4" id="KW-1185">Reference proteome</keyword>
<comment type="caution">
    <text evidence="3">The sequence shown here is derived from an EMBL/GenBank/DDBJ whole genome shotgun (WGS) entry which is preliminary data.</text>
</comment>
<evidence type="ECO:0000313" key="3">
    <source>
        <dbReference type="EMBL" id="GLO64593.1"/>
    </source>
</evidence>
<dbReference type="RefSeq" id="WP_017795391.1">
    <property type="nucleotide sequence ID" value="NZ_BSKO01000001.1"/>
</dbReference>
<dbReference type="InterPro" id="IPR031100">
    <property type="entry name" value="LOG_fam"/>
</dbReference>
<dbReference type="SUPFAM" id="SSF102405">
    <property type="entry name" value="MCP/YpsA-like"/>
    <property type="match status" value="1"/>
</dbReference>
<reference evidence="3 4" key="1">
    <citation type="submission" date="2023-02" db="EMBL/GenBank/DDBJ databases">
        <title>Oceanobacillus kimchii IFOP_LL358 isolated form Alexandrium catenella lab strain.</title>
        <authorList>
            <person name="Gajardo G."/>
            <person name="Ueki S."/>
            <person name="Maruyama F."/>
        </authorList>
    </citation>
    <scope>NUCLEOTIDE SEQUENCE [LARGE SCALE GENOMIC DNA]</scope>
    <source>
        <strain evidence="3 4">IFOP_LL358</strain>
    </source>
</reference>
<dbReference type="Pfam" id="PF03641">
    <property type="entry name" value="Lysine_decarbox"/>
    <property type="match status" value="1"/>
</dbReference>
<comment type="similarity">
    <text evidence="1 2">Belongs to the LOG family.</text>
</comment>
<dbReference type="PANTHER" id="PTHR31223:SF70">
    <property type="entry name" value="LOG FAMILY PROTEIN YJL055W"/>
    <property type="match status" value="1"/>
</dbReference>
<evidence type="ECO:0000313" key="4">
    <source>
        <dbReference type="Proteomes" id="UP001275436"/>
    </source>
</evidence>
<keyword evidence="2" id="KW-0378">Hydrolase</keyword>
<keyword evidence="2" id="KW-0203">Cytokinin biosynthesis</keyword>
<dbReference type="EC" id="3.2.2.n1" evidence="2"/>
<evidence type="ECO:0000256" key="1">
    <source>
        <dbReference type="ARBA" id="ARBA00006763"/>
    </source>
</evidence>
<evidence type="ECO:0000256" key="2">
    <source>
        <dbReference type="RuleBase" id="RU363015"/>
    </source>
</evidence>
<proteinExistence type="inferred from homology"/>
<protein>
    <recommendedName>
        <fullName evidence="2">Cytokinin riboside 5'-monophosphate phosphoribohydrolase</fullName>
        <ecNumber evidence="2">3.2.2.n1</ecNumber>
    </recommendedName>
</protein>
<dbReference type="EMBL" id="BSKO01000001">
    <property type="protein sequence ID" value="GLO64593.1"/>
    <property type="molecule type" value="Genomic_DNA"/>
</dbReference>
<accession>A0ABQ5TD61</accession>
<dbReference type="NCBIfam" id="TIGR00730">
    <property type="entry name" value="Rossman fold protein, TIGR00730 family"/>
    <property type="match status" value="1"/>
</dbReference>